<feature type="signal peptide" evidence="2">
    <location>
        <begin position="1"/>
        <end position="23"/>
    </location>
</feature>
<feature type="compositionally biased region" description="Low complexity" evidence="1">
    <location>
        <begin position="324"/>
        <end position="333"/>
    </location>
</feature>
<organism evidence="3 4">
    <name type="scientific">Archangium lansingense</name>
    <dbReference type="NCBI Taxonomy" id="2995310"/>
    <lineage>
        <taxon>Bacteria</taxon>
        <taxon>Pseudomonadati</taxon>
        <taxon>Myxococcota</taxon>
        <taxon>Myxococcia</taxon>
        <taxon>Myxococcales</taxon>
        <taxon>Cystobacterineae</taxon>
        <taxon>Archangiaceae</taxon>
        <taxon>Archangium</taxon>
    </lineage>
</organism>
<reference evidence="3 4" key="1">
    <citation type="submission" date="2022-11" db="EMBL/GenBank/DDBJ databases">
        <title>Minimal conservation of predation-associated metabolite biosynthetic gene clusters underscores biosynthetic potential of Myxococcota including descriptions for ten novel species: Archangium lansinium sp. nov., Myxococcus landrumus sp. nov., Nannocystis bai.</title>
        <authorList>
            <person name="Ahearne A."/>
            <person name="Stevens C."/>
            <person name="Phillips K."/>
        </authorList>
    </citation>
    <scope>NUCLEOTIDE SEQUENCE [LARGE SCALE GENOMIC DNA]</scope>
    <source>
        <strain evidence="3 4">MIWBW</strain>
    </source>
</reference>
<dbReference type="RefSeq" id="WP_267537434.1">
    <property type="nucleotide sequence ID" value="NZ_JAPNKA010000001.1"/>
</dbReference>
<dbReference type="EMBL" id="JAPNKA010000001">
    <property type="protein sequence ID" value="MCY1078669.1"/>
    <property type="molecule type" value="Genomic_DNA"/>
</dbReference>
<evidence type="ECO:0008006" key="5">
    <source>
        <dbReference type="Google" id="ProtNLM"/>
    </source>
</evidence>
<sequence length="342" mass="36336">MHTPTLLRWAVVSAFLSCSTARAQVSLPGFELERLDVTLGRNSIVSGNGQLLVPGGMSVALAGQYQHLPLVLRNGERRLDLVRSRASVLLAGSYGVLSWLELGIQLPVVLWQKGDDPRTVGLAPLASQGLGTPVLQARFGLLSQRAEQPVDLALDLAMGLPVGSSHALARDAGPRFQARATVGMPLGPLQSSFEAGVLLRSRNPLAPPSTSGQALEVRLGALLATTGKQLRGELALRGAFAADSSQPSIEVLAGGRLPLNPELELFALAGPGLGATPGTPIARVLLGVSFRREPPPRMEFLTEPVPRFRLEEAQKPKKEEVRPETVVPVPTRELMPSEDPST</sequence>
<evidence type="ECO:0000313" key="4">
    <source>
        <dbReference type="Proteomes" id="UP001207654"/>
    </source>
</evidence>
<accession>A0ABT4ACP2</accession>
<gene>
    <name evidence="3" type="ORF">OV287_29795</name>
</gene>
<evidence type="ECO:0000313" key="3">
    <source>
        <dbReference type="EMBL" id="MCY1078669.1"/>
    </source>
</evidence>
<keyword evidence="4" id="KW-1185">Reference proteome</keyword>
<dbReference type="Proteomes" id="UP001207654">
    <property type="component" value="Unassembled WGS sequence"/>
</dbReference>
<feature type="region of interest" description="Disordered" evidence="1">
    <location>
        <begin position="311"/>
        <end position="342"/>
    </location>
</feature>
<protein>
    <recommendedName>
        <fullName evidence="5">OmpA family protein</fullName>
    </recommendedName>
</protein>
<feature type="compositionally biased region" description="Basic and acidic residues" evidence="1">
    <location>
        <begin position="311"/>
        <end position="323"/>
    </location>
</feature>
<evidence type="ECO:0000256" key="2">
    <source>
        <dbReference type="SAM" id="SignalP"/>
    </source>
</evidence>
<name>A0ABT4ACP2_9BACT</name>
<evidence type="ECO:0000256" key="1">
    <source>
        <dbReference type="SAM" id="MobiDB-lite"/>
    </source>
</evidence>
<proteinExistence type="predicted"/>
<feature type="chain" id="PRO_5047255250" description="OmpA family protein" evidence="2">
    <location>
        <begin position="24"/>
        <end position="342"/>
    </location>
</feature>
<keyword evidence="2" id="KW-0732">Signal</keyword>
<comment type="caution">
    <text evidence="3">The sequence shown here is derived from an EMBL/GenBank/DDBJ whole genome shotgun (WGS) entry which is preliminary data.</text>
</comment>